<keyword evidence="6" id="KW-1185">Reference proteome</keyword>
<dbReference type="InterPro" id="IPR012827">
    <property type="entry name" value="Hemerythrin_metal-bd"/>
</dbReference>
<dbReference type="InterPro" id="IPR035938">
    <property type="entry name" value="Hemerythrin-like_sf"/>
</dbReference>
<accession>A0A0U3AYG9</accession>
<dbReference type="AlphaFoldDB" id="A0A0U3AYG9"/>
<organism evidence="5 6">
    <name type="scientific">Lacimicrobium alkaliphilum</name>
    <dbReference type="NCBI Taxonomy" id="1526571"/>
    <lineage>
        <taxon>Bacteria</taxon>
        <taxon>Pseudomonadati</taxon>
        <taxon>Pseudomonadota</taxon>
        <taxon>Gammaproteobacteria</taxon>
        <taxon>Alteromonadales</taxon>
        <taxon>Alteromonadaceae</taxon>
        <taxon>Lacimicrobium</taxon>
    </lineage>
</organism>
<gene>
    <name evidence="5" type="ORF">AT746_06940</name>
</gene>
<dbReference type="KEGG" id="lal:AT746_06940"/>
<dbReference type="STRING" id="1526571.AT746_06940"/>
<evidence type="ECO:0000256" key="3">
    <source>
        <dbReference type="ARBA" id="ARBA00023004"/>
    </source>
</evidence>
<dbReference type="Pfam" id="PF01814">
    <property type="entry name" value="Hemerythrin"/>
    <property type="match status" value="1"/>
</dbReference>
<sequence>MSDHQLLQWSEHFNLSGHQLINAQHHQLFGLVNQLYDLIHRGGDIESIISITRVLLQQTEGHFAEEETLFYRLPRDEQTLHLLHHKHYLEALSAFLERLNSGVDMSVESITDQLRSLADWYQSHVLHSDSKLVTNC</sequence>
<evidence type="ECO:0000256" key="2">
    <source>
        <dbReference type="ARBA" id="ARBA00022723"/>
    </source>
</evidence>
<dbReference type="Proteomes" id="UP000068447">
    <property type="component" value="Chromosome"/>
</dbReference>
<dbReference type="SUPFAM" id="SSF47188">
    <property type="entry name" value="Hemerythrin-like"/>
    <property type="match status" value="1"/>
</dbReference>
<dbReference type="NCBIfam" id="TIGR02481">
    <property type="entry name" value="hemeryth_dom"/>
    <property type="match status" value="1"/>
</dbReference>
<proteinExistence type="inferred from homology"/>
<evidence type="ECO:0000259" key="4">
    <source>
        <dbReference type="Pfam" id="PF01814"/>
    </source>
</evidence>
<dbReference type="OrthoDB" id="9813903at2"/>
<reference evidence="5 6" key="1">
    <citation type="submission" date="2015-12" db="EMBL/GenBank/DDBJ databases">
        <title>Complete genome of Lacimicrobium alkaliphilum KCTC 32984.</title>
        <authorList>
            <person name="Kim S.-G."/>
            <person name="Lee Y.-J."/>
        </authorList>
    </citation>
    <scope>NUCLEOTIDE SEQUENCE [LARGE SCALE GENOMIC DNA]</scope>
    <source>
        <strain evidence="5 6">YelD216</strain>
    </source>
</reference>
<evidence type="ECO:0000313" key="5">
    <source>
        <dbReference type="EMBL" id="ALS98024.1"/>
    </source>
</evidence>
<comment type="similarity">
    <text evidence="1">Belongs to the hemerythrin family.</text>
</comment>
<dbReference type="EMBL" id="CP013650">
    <property type="protein sequence ID" value="ALS98024.1"/>
    <property type="molecule type" value="Genomic_DNA"/>
</dbReference>
<dbReference type="GO" id="GO:0046872">
    <property type="term" value="F:metal ion binding"/>
    <property type="evidence" value="ECO:0007669"/>
    <property type="project" value="UniProtKB-KW"/>
</dbReference>
<dbReference type="Gene3D" id="1.20.120.50">
    <property type="entry name" value="Hemerythrin-like"/>
    <property type="match status" value="1"/>
</dbReference>
<feature type="domain" description="Hemerythrin-like" evidence="4">
    <location>
        <begin position="18"/>
        <end position="133"/>
    </location>
</feature>
<keyword evidence="3" id="KW-0408">Iron</keyword>
<evidence type="ECO:0000313" key="6">
    <source>
        <dbReference type="Proteomes" id="UP000068447"/>
    </source>
</evidence>
<dbReference type="RefSeq" id="WP_062478272.1">
    <property type="nucleotide sequence ID" value="NZ_CP013650.1"/>
</dbReference>
<evidence type="ECO:0000256" key="1">
    <source>
        <dbReference type="ARBA" id="ARBA00010587"/>
    </source>
</evidence>
<keyword evidence="2" id="KW-0479">Metal-binding</keyword>
<name>A0A0U3AYG9_9ALTE</name>
<protein>
    <recommendedName>
        <fullName evidence="4">Hemerythrin-like domain-containing protein</fullName>
    </recommendedName>
</protein>
<dbReference type="CDD" id="cd12107">
    <property type="entry name" value="Hemerythrin"/>
    <property type="match status" value="1"/>
</dbReference>
<dbReference type="InterPro" id="IPR012312">
    <property type="entry name" value="Hemerythrin-like"/>
</dbReference>